<evidence type="ECO:0008006" key="3">
    <source>
        <dbReference type="Google" id="ProtNLM"/>
    </source>
</evidence>
<reference evidence="1 2" key="1">
    <citation type="submission" date="2019-07" db="EMBL/GenBank/DDBJ databases">
        <title>Microbispora hainanensis DSM 45428.</title>
        <authorList>
            <person name="Thawai C."/>
        </authorList>
    </citation>
    <scope>NUCLEOTIDE SEQUENCE [LARGE SCALE GENOMIC DNA]</scope>
    <source>
        <strain evidence="1 2">DSM 45428</strain>
    </source>
</reference>
<dbReference type="AlphaFoldDB" id="A0A544YTT7"/>
<dbReference type="RefSeq" id="WP_142620026.1">
    <property type="nucleotide sequence ID" value="NZ_VIRM01000020.1"/>
</dbReference>
<dbReference type="PANTHER" id="PTHR40763:SF5">
    <property type="entry name" value="MEMBRANE PROTEIN"/>
    <property type="match status" value="1"/>
</dbReference>
<organism evidence="1 2">
    <name type="scientific">Microbispora hainanensis</name>
    <dbReference type="NCBI Taxonomy" id="568844"/>
    <lineage>
        <taxon>Bacteria</taxon>
        <taxon>Bacillati</taxon>
        <taxon>Actinomycetota</taxon>
        <taxon>Actinomycetes</taxon>
        <taxon>Streptosporangiales</taxon>
        <taxon>Streptosporangiaceae</taxon>
        <taxon>Microbispora</taxon>
    </lineage>
</organism>
<dbReference type="Proteomes" id="UP000316541">
    <property type="component" value="Unassembled WGS sequence"/>
</dbReference>
<gene>
    <name evidence="1" type="ORF">FLX08_17985</name>
</gene>
<evidence type="ECO:0000313" key="1">
    <source>
        <dbReference type="EMBL" id="TQS19932.1"/>
    </source>
</evidence>
<dbReference type="PANTHER" id="PTHR40763">
    <property type="entry name" value="MEMBRANE PROTEIN-RELATED"/>
    <property type="match status" value="1"/>
</dbReference>
<comment type="caution">
    <text evidence="1">The sequence shown here is derived from an EMBL/GenBank/DDBJ whole genome shotgun (WGS) entry which is preliminary data.</text>
</comment>
<accession>A0A544YTT7</accession>
<dbReference type="EMBL" id="VIRM01000020">
    <property type="protein sequence ID" value="TQS19932.1"/>
    <property type="molecule type" value="Genomic_DNA"/>
</dbReference>
<proteinExistence type="predicted"/>
<sequence length="119" mass="12696">MTNTTSSQRTDWHVSLIGGLKRRGPGRMPADTVVLTPIGGADLDLRDARIEAITSVTKISIAGGVRLRVPADVTVEVESFSLFGGRKVEPGTQDTPDASCRVVRVRNYSVFGGVDVTRG</sequence>
<protein>
    <recommendedName>
        <fullName evidence="3">Cell wall-active antibiotics response LiaF-like C-terminal domain-containing protein</fullName>
    </recommendedName>
</protein>
<evidence type="ECO:0000313" key="2">
    <source>
        <dbReference type="Proteomes" id="UP000316541"/>
    </source>
</evidence>
<name>A0A544YTT7_9ACTN</name>